<dbReference type="OrthoDB" id="464133at2"/>
<dbReference type="eggNOG" id="COG5499">
    <property type="taxonomic scope" value="Bacteria"/>
</dbReference>
<reference evidence="2 3" key="1">
    <citation type="journal article" date="2008" name="Proc. Natl. Acad. Sci. U.S.A.">
        <title>The genome of Cyanothece 51142, a unicellular diazotrophic cyanobacterium important in the marine nitrogen cycle.</title>
        <authorList>
            <person name="Welsh E.A."/>
            <person name="Liberton M."/>
            <person name="Stoeckel J."/>
            <person name="Loh T."/>
            <person name="Elvitigala T."/>
            <person name="Wang C."/>
            <person name="Wollam A."/>
            <person name="Fulton R.S."/>
            <person name="Clifton S.W."/>
            <person name="Jacobs J.M."/>
            <person name="Aurora R."/>
            <person name="Ghosh B.K."/>
            <person name="Sherman L.A."/>
            <person name="Smith R.D."/>
            <person name="Wilson R.K."/>
            <person name="Pakrasi H.B."/>
        </authorList>
    </citation>
    <scope>NUCLEOTIDE SEQUENCE [LARGE SCALE GENOMIC DNA]</scope>
    <source>
        <strain evidence="3">ATCC 51142 / BH68</strain>
    </source>
</reference>
<dbReference type="InterPro" id="IPR001387">
    <property type="entry name" value="Cro/C1-type_HTH"/>
</dbReference>
<dbReference type="SMART" id="SM00530">
    <property type="entry name" value="HTH_XRE"/>
    <property type="match status" value="1"/>
</dbReference>
<evidence type="ECO:0000313" key="2">
    <source>
        <dbReference type="EMBL" id="ACB53292.1"/>
    </source>
</evidence>
<gene>
    <name evidence="2" type="ordered locus">cce_3944</name>
</gene>
<dbReference type="Pfam" id="PF01381">
    <property type="entry name" value="HTH_3"/>
    <property type="match status" value="1"/>
</dbReference>
<sequence>MALTINPDTYNQLLIKFQPKVIETEAEYQEYGDILIELMMETNRSEEETAILKLISALIKEYDEKQEQPKPASPHEILQYLMEEHNMKQVDLVGKIGSKGVVSEVVNGKRSISKSQAKTLAEIFHVSPALFI</sequence>
<dbReference type="AlphaFoldDB" id="B1WPX7"/>
<organism evidence="2 3">
    <name type="scientific">Crocosphaera subtropica (strain ATCC 51142 / BH68)</name>
    <name type="common">Cyanothece sp. (strain ATCC 51142)</name>
    <dbReference type="NCBI Taxonomy" id="43989"/>
    <lineage>
        <taxon>Bacteria</taxon>
        <taxon>Bacillati</taxon>
        <taxon>Cyanobacteriota</taxon>
        <taxon>Cyanophyceae</taxon>
        <taxon>Oscillatoriophycideae</taxon>
        <taxon>Chroococcales</taxon>
        <taxon>Aphanothecaceae</taxon>
        <taxon>Crocosphaera</taxon>
        <taxon>Crocosphaera subtropica</taxon>
    </lineage>
</organism>
<keyword evidence="3" id="KW-1185">Reference proteome</keyword>
<feature type="domain" description="HTH cro/C1-type" evidence="1">
    <location>
        <begin position="78"/>
        <end position="131"/>
    </location>
</feature>
<evidence type="ECO:0000259" key="1">
    <source>
        <dbReference type="PROSITE" id="PS50943"/>
    </source>
</evidence>
<dbReference type="EMBL" id="CP000806">
    <property type="protein sequence ID" value="ACB53292.1"/>
    <property type="molecule type" value="Genomic_DNA"/>
</dbReference>
<dbReference type="CDD" id="cd00093">
    <property type="entry name" value="HTH_XRE"/>
    <property type="match status" value="1"/>
</dbReference>
<dbReference type="STRING" id="43989.cce_3944"/>
<dbReference type="InterPro" id="IPR039060">
    <property type="entry name" value="Antitox_HigA"/>
</dbReference>
<dbReference type="SUPFAM" id="SSF47413">
    <property type="entry name" value="lambda repressor-like DNA-binding domains"/>
    <property type="match status" value="1"/>
</dbReference>
<dbReference type="RefSeq" id="WP_009547224.1">
    <property type="nucleotide sequence ID" value="NC_010546.1"/>
</dbReference>
<dbReference type="Proteomes" id="UP000001203">
    <property type="component" value="Chromosome circular"/>
</dbReference>
<dbReference type="GO" id="GO:0006355">
    <property type="term" value="P:regulation of DNA-templated transcription"/>
    <property type="evidence" value="ECO:0007669"/>
    <property type="project" value="InterPro"/>
</dbReference>
<dbReference type="PANTHER" id="PTHR40455">
    <property type="entry name" value="ANTITOXIN HIGA"/>
    <property type="match status" value="1"/>
</dbReference>
<dbReference type="InterPro" id="IPR010982">
    <property type="entry name" value="Lambda_DNA-bd_dom_sf"/>
</dbReference>
<dbReference type="HOGENOM" id="CLU_125852_4_1_3"/>
<accession>B1WPX7</accession>
<proteinExistence type="predicted"/>
<dbReference type="GO" id="GO:0001046">
    <property type="term" value="F:core promoter sequence-specific DNA binding"/>
    <property type="evidence" value="ECO:0007669"/>
    <property type="project" value="TreeGrafter"/>
</dbReference>
<dbReference type="PANTHER" id="PTHR40455:SF1">
    <property type="entry name" value="ANTITOXIN HIGA"/>
    <property type="match status" value="1"/>
</dbReference>
<name>B1WPX7_CROS5</name>
<evidence type="ECO:0000313" key="3">
    <source>
        <dbReference type="Proteomes" id="UP000001203"/>
    </source>
</evidence>
<dbReference type="PROSITE" id="PS50943">
    <property type="entry name" value="HTH_CROC1"/>
    <property type="match status" value="1"/>
</dbReference>
<dbReference type="KEGG" id="cyt:cce_3944"/>
<dbReference type="Gene3D" id="1.10.260.40">
    <property type="entry name" value="lambda repressor-like DNA-binding domains"/>
    <property type="match status" value="1"/>
</dbReference>
<protein>
    <recommendedName>
        <fullName evidence="1">HTH cro/C1-type domain-containing protein</fullName>
    </recommendedName>
</protein>